<keyword evidence="5" id="KW-0949">S-adenosyl-L-methionine</keyword>
<keyword evidence="3 10" id="KW-0489">Methyltransferase</keyword>
<dbReference type="AlphaFoldDB" id="A0A841KWU6"/>
<organism evidence="10 11">
    <name type="scientific">Anaerosolibacter carboniphilus</name>
    <dbReference type="NCBI Taxonomy" id="1417629"/>
    <lineage>
        <taxon>Bacteria</taxon>
        <taxon>Bacillati</taxon>
        <taxon>Bacillota</taxon>
        <taxon>Clostridia</taxon>
        <taxon>Peptostreptococcales</taxon>
        <taxon>Thermotaleaceae</taxon>
        <taxon>Anaerosolibacter</taxon>
    </lineage>
</organism>
<dbReference type="GO" id="GO:0008170">
    <property type="term" value="F:N-methyltransferase activity"/>
    <property type="evidence" value="ECO:0007669"/>
    <property type="project" value="InterPro"/>
</dbReference>
<dbReference type="Pfam" id="PF12161">
    <property type="entry name" value="HsdM_N"/>
    <property type="match status" value="1"/>
</dbReference>
<evidence type="ECO:0000256" key="6">
    <source>
        <dbReference type="ARBA" id="ARBA00022747"/>
    </source>
</evidence>
<dbReference type="InterPro" id="IPR029063">
    <property type="entry name" value="SAM-dependent_MTases_sf"/>
</dbReference>
<dbReference type="InterPro" id="IPR003356">
    <property type="entry name" value="DNA_methylase_A-5"/>
</dbReference>
<evidence type="ECO:0000256" key="4">
    <source>
        <dbReference type="ARBA" id="ARBA00022679"/>
    </source>
</evidence>
<reference evidence="10 11" key="1">
    <citation type="submission" date="2020-08" db="EMBL/GenBank/DDBJ databases">
        <title>Genomic Encyclopedia of Type Strains, Phase IV (KMG-IV): sequencing the most valuable type-strain genomes for metagenomic binning, comparative biology and taxonomic classification.</title>
        <authorList>
            <person name="Goeker M."/>
        </authorList>
    </citation>
    <scope>NUCLEOTIDE SEQUENCE [LARGE SCALE GENOMIC DNA]</scope>
    <source>
        <strain evidence="10 11">DSM 103526</strain>
    </source>
</reference>
<sequence>MSLTNFIKRIQDIMRKDKGVGTNDVLILEQLVWLLFLFIYDYKEEEWELYEDDFQSIIPEELRWRNWAVDHKDGNALTGDSLLNFVDQNLLPILKNLEIDEATERRKSIVKSIFEDANNYMKNGTYFRQLVNLINEMNFEEIEERHAFNDIYEEMLKGLQTAGNNGQYFTPRALTAFIAEIMDLKIGDTVADFASGTGGFLTSAYEILKKQAKTVEDNEIINKSIYGAEKFHLPYLLGVTNLILHGIDVPNLEHKNSFSDNVREFTEKDKASVIMMNPPFGSKSEDVAIQSNFPAEFQSSETADLFMALILHRIKVNGRVGIILPDGFMFGDGVKQRLKEKLLNEFNLHTIIRLPGSVFAPYTSIATNILFFDYNQIGTQDIWYFEVPLPKGYKAFSKTKPMLSKHFDPVREWWNNRKESEYSWKVTKEDIIKRGYNLDIKNPNKPEEESHDPVVLLQQYKAVCEEVKRLQDTLIEELKSLL</sequence>
<dbReference type="RefSeq" id="WP_184312606.1">
    <property type="nucleotide sequence ID" value="NZ_JACHEN010000033.1"/>
</dbReference>
<evidence type="ECO:0000313" key="10">
    <source>
        <dbReference type="EMBL" id="MBB6218104.1"/>
    </source>
</evidence>
<feature type="domain" description="DNA methylase adenine-specific" evidence="8">
    <location>
        <begin position="144"/>
        <end position="451"/>
    </location>
</feature>
<dbReference type="GO" id="GO:0009007">
    <property type="term" value="F:site-specific DNA-methyltransferase (adenine-specific) activity"/>
    <property type="evidence" value="ECO:0007669"/>
    <property type="project" value="UniProtKB-EC"/>
</dbReference>
<dbReference type="GO" id="GO:0032259">
    <property type="term" value="P:methylation"/>
    <property type="evidence" value="ECO:0007669"/>
    <property type="project" value="UniProtKB-KW"/>
</dbReference>
<evidence type="ECO:0000256" key="2">
    <source>
        <dbReference type="ARBA" id="ARBA00011900"/>
    </source>
</evidence>
<dbReference type="GO" id="GO:0009307">
    <property type="term" value="P:DNA restriction-modification system"/>
    <property type="evidence" value="ECO:0007669"/>
    <property type="project" value="UniProtKB-KW"/>
</dbReference>
<evidence type="ECO:0000313" key="11">
    <source>
        <dbReference type="Proteomes" id="UP000579281"/>
    </source>
</evidence>
<comment type="similarity">
    <text evidence="1">Belongs to the N(4)/N(6)-methyltransferase family.</text>
</comment>
<dbReference type="Gene3D" id="3.40.50.150">
    <property type="entry name" value="Vaccinia Virus protein VP39"/>
    <property type="match status" value="1"/>
</dbReference>
<protein>
    <recommendedName>
        <fullName evidence="2">site-specific DNA-methyltransferase (adenine-specific)</fullName>
        <ecNumber evidence="2">2.1.1.72</ecNumber>
    </recommendedName>
</protein>
<dbReference type="PANTHER" id="PTHR42933">
    <property type="entry name" value="SLR6095 PROTEIN"/>
    <property type="match status" value="1"/>
</dbReference>
<dbReference type="Pfam" id="PF02384">
    <property type="entry name" value="N6_Mtase"/>
    <property type="match status" value="1"/>
</dbReference>
<dbReference type="Proteomes" id="UP000579281">
    <property type="component" value="Unassembled WGS sequence"/>
</dbReference>
<dbReference type="Gene3D" id="1.20.1260.30">
    <property type="match status" value="1"/>
</dbReference>
<evidence type="ECO:0000256" key="1">
    <source>
        <dbReference type="ARBA" id="ARBA00006594"/>
    </source>
</evidence>
<dbReference type="PANTHER" id="PTHR42933:SF4">
    <property type="entry name" value="TYPE I RESTRICTION ENZYME ECOKI METHYLASE SUBUNIT"/>
    <property type="match status" value="1"/>
</dbReference>
<feature type="domain" description="N6 adenine-specific DNA methyltransferase N-terminal" evidence="9">
    <location>
        <begin position="3"/>
        <end position="133"/>
    </location>
</feature>
<comment type="catalytic activity">
    <reaction evidence="7">
        <text>a 2'-deoxyadenosine in DNA + S-adenosyl-L-methionine = an N(6)-methyl-2'-deoxyadenosine in DNA + S-adenosyl-L-homocysteine + H(+)</text>
        <dbReference type="Rhea" id="RHEA:15197"/>
        <dbReference type="Rhea" id="RHEA-COMP:12418"/>
        <dbReference type="Rhea" id="RHEA-COMP:12419"/>
        <dbReference type="ChEBI" id="CHEBI:15378"/>
        <dbReference type="ChEBI" id="CHEBI:57856"/>
        <dbReference type="ChEBI" id="CHEBI:59789"/>
        <dbReference type="ChEBI" id="CHEBI:90615"/>
        <dbReference type="ChEBI" id="CHEBI:90616"/>
        <dbReference type="EC" id="2.1.1.72"/>
    </reaction>
</comment>
<evidence type="ECO:0000256" key="3">
    <source>
        <dbReference type="ARBA" id="ARBA00022603"/>
    </source>
</evidence>
<dbReference type="EC" id="2.1.1.72" evidence="2"/>
<dbReference type="InterPro" id="IPR038333">
    <property type="entry name" value="T1MK-like_N_sf"/>
</dbReference>
<dbReference type="GO" id="GO:0003677">
    <property type="term" value="F:DNA binding"/>
    <property type="evidence" value="ECO:0007669"/>
    <property type="project" value="InterPro"/>
</dbReference>
<evidence type="ECO:0000256" key="5">
    <source>
        <dbReference type="ARBA" id="ARBA00022691"/>
    </source>
</evidence>
<keyword evidence="11" id="KW-1185">Reference proteome</keyword>
<gene>
    <name evidence="10" type="ORF">HNQ80_004244</name>
</gene>
<proteinExistence type="inferred from homology"/>
<name>A0A841KWU6_9FIRM</name>
<keyword evidence="4 10" id="KW-0808">Transferase</keyword>
<evidence type="ECO:0000256" key="7">
    <source>
        <dbReference type="ARBA" id="ARBA00047942"/>
    </source>
</evidence>
<comment type="caution">
    <text evidence="10">The sequence shown here is derived from an EMBL/GenBank/DDBJ whole genome shotgun (WGS) entry which is preliminary data.</text>
</comment>
<dbReference type="PRINTS" id="PR00507">
    <property type="entry name" value="N12N6MTFRASE"/>
</dbReference>
<keyword evidence="6" id="KW-0680">Restriction system</keyword>
<evidence type="ECO:0000259" key="9">
    <source>
        <dbReference type="Pfam" id="PF12161"/>
    </source>
</evidence>
<dbReference type="InterPro" id="IPR051537">
    <property type="entry name" value="DNA_Adenine_Mtase"/>
</dbReference>
<accession>A0A841KWU6</accession>
<dbReference type="EMBL" id="JACHEN010000033">
    <property type="protein sequence ID" value="MBB6218104.1"/>
    <property type="molecule type" value="Genomic_DNA"/>
</dbReference>
<dbReference type="SUPFAM" id="SSF53335">
    <property type="entry name" value="S-adenosyl-L-methionine-dependent methyltransferases"/>
    <property type="match status" value="1"/>
</dbReference>
<evidence type="ECO:0000259" key="8">
    <source>
        <dbReference type="Pfam" id="PF02384"/>
    </source>
</evidence>
<dbReference type="InterPro" id="IPR022749">
    <property type="entry name" value="D12N6_MeTrfase_N"/>
</dbReference>